<protein>
    <submittedName>
        <fullName evidence="3">DUF2306 domain-containing protein</fullName>
    </submittedName>
</protein>
<organism evidence="3 4">
    <name type="scientific">Streptomyces maoxianensis</name>
    <dbReference type="NCBI Taxonomy" id="1459942"/>
    <lineage>
        <taxon>Bacteria</taxon>
        <taxon>Bacillati</taxon>
        <taxon>Actinomycetota</taxon>
        <taxon>Actinomycetes</taxon>
        <taxon>Kitasatosporales</taxon>
        <taxon>Streptomycetaceae</taxon>
        <taxon>Streptomyces</taxon>
    </lineage>
</organism>
<dbReference type="EMBL" id="JBHSFE010000010">
    <property type="protein sequence ID" value="MFC4608704.1"/>
    <property type="molecule type" value="Genomic_DNA"/>
</dbReference>
<evidence type="ECO:0000256" key="2">
    <source>
        <dbReference type="SAM" id="Phobius"/>
    </source>
</evidence>
<keyword evidence="4" id="KW-1185">Reference proteome</keyword>
<proteinExistence type="predicted"/>
<comment type="caution">
    <text evidence="3">The sequence shown here is derived from an EMBL/GenBank/DDBJ whole genome shotgun (WGS) entry which is preliminary data.</text>
</comment>
<feature type="transmembrane region" description="Helical" evidence="2">
    <location>
        <begin position="107"/>
        <end position="125"/>
    </location>
</feature>
<feature type="transmembrane region" description="Helical" evidence="2">
    <location>
        <begin position="131"/>
        <end position="148"/>
    </location>
</feature>
<feature type="transmembrane region" description="Helical" evidence="2">
    <location>
        <begin position="169"/>
        <end position="189"/>
    </location>
</feature>
<reference evidence="4" key="1">
    <citation type="journal article" date="2019" name="Int. J. Syst. Evol. Microbiol.">
        <title>The Global Catalogue of Microorganisms (GCM) 10K type strain sequencing project: providing services to taxonomists for standard genome sequencing and annotation.</title>
        <authorList>
            <consortium name="The Broad Institute Genomics Platform"/>
            <consortium name="The Broad Institute Genome Sequencing Center for Infectious Disease"/>
            <person name="Wu L."/>
            <person name="Ma J."/>
        </authorList>
    </citation>
    <scope>NUCLEOTIDE SEQUENCE [LARGE SCALE GENOMIC DNA]</scope>
    <source>
        <strain evidence="4">CGMCC 4.7139</strain>
    </source>
</reference>
<dbReference type="RefSeq" id="WP_381194514.1">
    <property type="nucleotide sequence ID" value="NZ_JBHSFE010000010.1"/>
</dbReference>
<sequence>MTSIAAPAPAKGPSRQGRSQWSWAWVALSSLAITGYFVGQYARGTLDALAHQHVGLADDYASRALPIRVAFYVHIVSAGLALALGPWQFSKRLRSRRIRVHRGIGRAYLAGVAIGSVSAFVMSMFSSMGLLGFFGFGSLAVLWGWTAWRGYKAIRERDIRSHQAWMIRNFALTYAAVTLRLWFGVLIFAQVPFAHGADPFPGILTQAYAPLPFLCWLPNIVIAEFMIRRRGLPALHITTPPTTRHREPSAQAAATGG</sequence>
<dbReference type="InterPro" id="IPR018750">
    <property type="entry name" value="DUF2306_membrane"/>
</dbReference>
<keyword evidence="2" id="KW-0472">Membrane</keyword>
<evidence type="ECO:0000313" key="4">
    <source>
        <dbReference type="Proteomes" id="UP001595993"/>
    </source>
</evidence>
<gene>
    <name evidence="3" type="ORF">ACFO9E_12850</name>
</gene>
<evidence type="ECO:0000256" key="1">
    <source>
        <dbReference type="SAM" id="MobiDB-lite"/>
    </source>
</evidence>
<evidence type="ECO:0000313" key="3">
    <source>
        <dbReference type="EMBL" id="MFC4608704.1"/>
    </source>
</evidence>
<keyword evidence="2" id="KW-1133">Transmembrane helix</keyword>
<keyword evidence="2" id="KW-0812">Transmembrane</keyword>
<dbReference type="Proteomes" id="UP001595993">
    <property type="component" value="Unassembled WGS sequence"/>
</dbReference>
<feature type="transmembrane region" description="Helical" evidence="2">
    <location>
        <begin position="21"/>
        <end position="39"/>
    </location>
</feature>
<name>A0ABV9G6D0_9ACTN</name>
<dbReference type="Pfam" id="PF10067">
    <property type="entry name" value="DUF2306"/>
    <property type="match status" value="1"/>
</dbReference>
<feature type="region of interest" description="Disordered" evidence="1">
    <location>
        <begin position="238"/>
        <end position="257"/>
    </location>
</feature>
<accession>A0ABV9G6D0</accession>
<feature type="transmembrane region" description="Helical" evidence="2">
    <location>
        <begin position="209"/>
        <end position="227"/>
    </location>
</feature>
<feature type="transmembrane region" description="Helical" evidence="2">
    <location>
        <begin position="69"/>
        <end position="87"/>
    </location>
</feature>